<dbReference type="PANTHER" id="PTHR11848">
    <property type="entry name" value="TGF-BETA FAMILY"/>
    <property type="match status" value="1"/>
</dbReference>
<keyword evidence="9" id="KW-1133">Transmembrane helix</keyword>
<name>A0A315V4U6_GAMAF</name>
<evidence type="ECO:0000259" key="10">
    <source>
        <dbReference type="PROSITE" id="PS51362"/>
    </source>
</evidence>
<dbReference type="PROSITE" id="PS51362">
    <property type="entry name" value="TGF_BETA_2"/>
    <property type="match status" value="1"/>
</dbReference>
<feature type="compositionally biased region" description="Basic residues" evidence="8">
    <location>
        <begin position="322"/>
        <end position="334"/>
    </location>
</feature>
<feature type="compositionally biased region" description="Polar residues" evidence="8">
    <location>
        <begin position="572"/>
        <end position="587"/>
    </location>
</feature>
<evidence type="ECO:0000256" key="3">
    <source>
        <dbReference type="ARBA" id="ARBA00013361"/>
    </source>
</evidence>
<feature type="transmembrane region" description="Helical" evidence="9">
    <location>
        <begin position="6"/>
        <end position="26"/>
    </location>
</feature>
<keyword evidence="12" id="KW-1185">Reference proteome</keyword>
<dbReference type="GO" id="GO:0005125">
    <property type="term" value="F:cytokine activity"/>
    <property type="evidence" value="ECO:0007669"/>
    <property type="project" value="TreeGrafter"/>
</dbReference>
<dbReference type="PROSITE" id="PS00250">
    <property type="entry name" value="TGF_BETA_1"/>
    <property type="match status" value="1"/>
</dbReference>
<keyword evidence="4" id="KW-0964">Secreted</keyword>
<comment type="caution">
    <text evidence="11">The sequence shown here is derived from an EMBL/GenBank/DDBJ whole genome shotgun (WGS) entry which is preliminary data.</text>
</comment>
<dbReference type="AlphaFoldDB" id="A0A315V4U6"/>
<comment type="subcellular location">
    <subcellularLocation>
        <location evidence="1">Secreted</location>
    </subcellularLocation>
</comment>
<evidence type="ECO:0000256" key="7">
    <source>
        <dbReference type="RuleBase" id="RU000354"/>
    </source>
</evidence>
<evidence type="ECO:0000256" key="9">
    <source>
        <dbReference type="SAM" id="Phobius"/>
    </source>
</evidence>
<dbReference type="Pfam" id="PF14713">
    <property type="entry name" value="DUF4464"/>
    <property type="match status" value="1"/>
</dbReference>
<dbReference type="InterPro" id="IPR029034">
    <property type="entry name" value="Cystine-knot_cytokine"/>
</dbReference>
<keyword evidence="5 7" id="KW-0339">Growth factor</keyword>
<keyword evidence="9" id="KW-0812">Transmembrane</keyword>
<dbReference type="GO" id="GO:0008083">
    <property type="term" value="F:growth factor activity"/>
    <property type="evidence" value="ECO:0007669"/>
    <property type="project" value="UniProtKB-KW"/>
</dbReference>
<evidence type="ECO:0000313" key="11">
    <source>
        <dbReference type="EMBL" id="PWA17016.1"/>
    </source>
</evidence>
<dbReference type="InterPro" id="IPR017948">
    <property type="entry name" value="TGFb_CS"/>
</dbReference>
<organism evidence="11 12">
    <name type="scientific">Gambusia affinis</name>
    <name type="common">Western mosquitofish</name>
    <name type="synonym">Heterandria affinis</name>
    <dbReference type="NCBI Taxonomy" id="33528"/>
    <lineage>
        <taxon>Eukaryota</taxon>
        <taxon>Metazoa</taxon>
        <taxon>Chordata</taxon>
        <taxon>Craniata</taxon>
        <taxon>Vertebrata</taxon>
        <taxon>Euteleostomi</taxon>
        <taxon>Actinopterygii</taxon>
        <taxon>Neopterygii</taxon>
        <taxon>Teleostei</taxon>
        <taxon>Neoteleostei</taxon>
        <taxon>Acanthomorphata</taxon>
        <taxon>Ovalentaria</taxon>
        <taxon>Atherinomorphae</taxon>
        <taxon>Cyprinodontiformes</taxon>
        <taxon>Poeciliidae</taxon>
        <taxon>Poeciliinae</taxon>
        <taxon>Gambusia</taxon>
    </lineage>
</organism>
<dbReference type="Proteomes" id="UP000250572">
    <property type="component" value="Unassembled WGS sequence"/>
</dbReference>
<dbReference type="EMBL" id="NHOQ01002408">
    <property type="protein sequence ID" value="PWA17016.1"/>
    <property type="molecule type" value="Genomic_DNA"/>
</dbReference>
<dbReference type="InterPro" id="IPR027887">
    <property type="entry name" value="DUF4464"/>
</dbReference>
<comment type="similarity">
    <text evidence="2 7">Belongs to the TGF-beta family.</text>
</comment>
<feature type="region of interest" description="Disordered" evidence="8">
    <location>
        <begin position="293"/>
        <end position="344"/>
    </location>
</feature>
<feature type="region of interest" description="Disordered" evidence="8">
    <location>
        <begin position="549"/>
        <end position="587"/>
    </location>
</feature>
<dbReference type="InterPro" id="IPR001839">
    <property type="entry name" value="TGF-b_C"/>
</dbReference>
<gene>
    <name evidence="11" type="ORF">CCH79_00013249</name>
</gene>
<reference evidence="11 12" key="1">
    <citation type="journal article" date="2018" name="G3 (Bethesda)">
        <title>A High-Quality Reference Genome for the Invasive Mosquitofish Gambusia affinis Using a Chicago Library.</title>
        <authorList>
            <person name="Hoffberg S.L."/>
            <person name="Troendle N.J."/>
            <person name="Glenn T.C."/>
            <person name="Mahmud O."/>
            <person name="Louha S."/>
            <person name="Chalopin D."/>
            <person name="Bennetzen J.L."/>
            <person name="Mauricio R."/>
        </authorList>
    </citation>
    <scope>NUCLEOTIDE SEQUENCE [LARGE SCALE GENOMIC DNA]</scope>
    <source>
        <strain evidence="11">NE01/NJP1002.9</strain>
        <tissue evidence="11">Muscle</tissue>
    </source>
</reference>
<evidence type="ECO:0000256" key="1">
    <source>
        <dbReference type="ARBA" id="ARBA00004613"/>
    </source>
</evidence>
<dbReference type="GO" id="GO:0005615">
    <property type="term" value="C:extracellular space"/>
    <property type="evidence" value="ECO:0007669"/>
    <property type="project" value="TreeGrafter"/>
</dbReference>
<evidence type="ECO:0000256" key="2">
    <source>
        <dbReference type="ARBA" id="ARBA00006656"/>
    </source>
</evidence>
<dbReference type="Gene3D" id="2.10.90.10">
    <property type="entry name" value="Cystine-knot cytokines"/>
    <property type="match status" value="1"/>
</dbReference>
<dbReference type="SUPFAM" id="SSF57501">
    <property type="entry name" value="Cystine-knot cytokines"/>
    <property type="match status" value="1"/>
</dbReference>
<accession>A0A315V4U6</accession>
<evidence type="ECO:0000256" key="4">
    <source>
        <dbReference type="ARBA" id="ARBA00022525"/>
    </source>
</evidence>
<keyword evidence="9" id="KW-0472">Membrane</keyword>
<dbReference type="InterPro" id="IPR015615">
    <property type="entry name" value="TGF-beta-rel"/>
</dbReference>
<evidence type="ECO:0000256" key="6">
    <source>
        <dbReference type="ARBA" id="ARBA00023157"/>
    </source>
</evidence>
<evidence type="ECO:0000313" key="12">
    <source>
        <dbReference type="Proteomes" id="UP000250572"/>
    </source>
</evidence>
<feature type="domain" description="TGF-beta family profile" evidence="10">
    <location>
        <begin position="351"/>
        <end position="463"/>
    </location>
</feature>
<evidence type="ECO:0000256" key="8">
    <source>
        <dbReference type="SAM" id="MobiDB-lite"/>
    </source>
</evidence>
<dbReference type="PANTHER" id="PTHR11848:SF144">
    <property type="entry name" value="BONE MORPHOGENETIC PROTEIN 3"/>
    <property type="match status" value="1"/>
</dbReference>
<sequence length="587" mass="67614">MALYSRFVLVVLYGWSYLCAGFCAMLKTDSFPERLKVDFTHSVDKKYAAKDDRDAHLQDTMTEHMQMLYDKYNRAGFPFRDGNTVRSFKAHWGTINNKQLQVFNLTSLTQSEDVLSATLHYYIGDLQNNTQRCFTPKHCARHGPRRHSHIHMVIWSFASVDNKMRSLGHFRINVSTLYRDFISWQWRDITRVVNQAKHHDELLIGIDVASQGPQRWKKLLSDRSPYILVYANDSAISEPESVVATLQRHHSLGGEGSISHSLQKLREHNNTEQERQLLSRHKRSANVLLPLQNNELPGPEYPYETKGWDETSPYEPIENKQPRRPRKKVRKNQRPKNPLLQFDEQTIKKARKKQWNEPRNCARRYLKVDFADIGWSEWIISPKSFDAFYCSGSCQFPMPKSSAHNRAASGLSSYYNWKTQTSTSNSSPNFEVIYDDPNGLLFKSKRDKTMLDPRISVGEAESDEGIIFSFHLHRERRVKRSRQVLPPCSPSGGGLCRITAHWDGSYFPSSLSLCWGVGKQLVGLNYFEIADRAVGTAFLRPKWQHSVLAAVEPHPDQPSIKNTSDGRRRKPGTSNHPRVQKRSAAQP</sequence>
<dbReference type="STRING" id="33528.ENSGAFP00000007541"/>
<protein>
    <recommendedName>
        <fullName evidence="3">Bone morphogenetic protein 3</fullName>
    </recommendedName>
</protein>
<proteinExistence type="inferred from homology"/>
<dbReference type="Pfam" id="PF00019">
    <property type="entry name" value="TGF_beta"/>
    <property type="match status" value="1"/>
</dbReference>
<dbReference type="SMART" id="SM00204">
    <property type="entry name" value="TGFB"/>
    <property type="match status" value="1"/>
</dbReference>
<evidence type="ECO:0000256" key="5">
    <source>
        <dbReference type="ARBA" id="ARBA00023030"/>
    </source>
</evidence>
<keyword evidence="6" id="KW-1015">Disulfide bond</keyword>